<comment type="caution">
    <text evidence="1">The sequence shown here is derived from an EMBL/GenBank/DDBJ whole genome shotgun (WGS) entry which is preliminary data.</text>
</comment>
<organism evidence="1 2">
    <name type="scientific">Massilia norwichensis</name>
    <dbReference type="NCBI Taxonomy" id="1442366"/>
    <lineage>
        <taxon>Bacteria</taxon>
        <taxon>Pseudomonadati</taxon>
        <taxon>Pseudomonadota</taxon>
        <taxon>Betaproteobacteria</taxon>
        <taxon>Burkholderiales</taxon>
        <taxon>Oxalobacteraceae</taxon>
        <taxon>Telluria group</taxon>
        <taxon>Massilia</taxon>
    </lineage>
</organism>
<sequence>MIFAHLTKHWMARRSQYGLTSWFLCIARSLRVLAYLRDHRALCQLGVYRNHVALPPNDDLFHHLSHRDYLVKGLSARQRVQAVLSHYRFEETTFNEAYKQAVYGTRCLPLWQCEAEGSRFLIQLEMASRSDAEGDLTLALVADGKCLHRLSFSWLEGQMVGVDAPVVPFIARNQGRWIDSGAAFEAFERVFPNNSPSFFCFAAMQGVAQAVGIDQVVAIRSEDHPTYDPDPEKHFANAYDGFWKILGGEEMPGKQGYRIALPFYVKPLSEMPSKHRKRAAQRREHWRRIGESARTTLQRHLLHARAHVEHAAPVLEPAQV</sequence>
<dbReference type="Pfam" id="PF04393">
    <property type="entry name" value="DUF535"/>
    <property type="match status" value="1"/>
</dbReference>
<evidence type="ECO:0000313" key="1">
    <source>
        <dbReference type="EMBL" id="MCS0591714.1"/>
    </source>
</evidence>
<keyword evidence="2" id="KW-1185">Reference proteome</keyword>
<dbReference type="PANTHER" id="PTHR38785">
    <property type="entry name" value="HOMOLOG OF VIRK"/>
    <property type="match status" value="1"/>
</dbReference>
<accession>A0ABT2ABX7</accession>
<name>A0ABT2ABX7_9BURK</name>
<dbReference type="EMBL" id="JANUGX010000030">
    <property type="protein sequence ID" value="MCS0591714.1"/>
    <property type="molecule type" value="Genomic_DNA"/>
</dbReference>
<evidence type="ECO:0000313" key="2">
    <source>
        <dbReference type="Proteomes" id="UP001205560"/>
    </source>
</evidence>
<dbReference type="RefSeq" id="WP_258847481.1">
    <property type="nucleotide sequence ID" value="NZ_JANUGX010000030.1"/>
</dbReference>
<protein>
    <submittedName>
        <fullName evidence="1">VirK/YbjX family protein</fullName>
    </submittedName>
</protein>
<dbReference type="PANTHER" id="PTHR38785:SF1">
    <property type="entry name" value="HOMOLOG OF VIRK"/>
    <property type="match status" value="1"/>
</dbReference>
<proteinExistence type="predicted"/>
<gene>
    <name evidence="1" type="ORF">NX782_21200</name>
</gene>
<dbReference type="Proteomes" id="UP001205560">
    <property type="component" value="Unassembled WGS sequence"/>
</dbReference>
<reference evidence="1 2" key="1">
    <citation type="submission" date="2022-08" db="EMBL/GenBank/DDBJ databases">
        <title>Reclassification of Massilia species as members of the genera Telluria, Duganella, Pseudoduganella, Mokoshia gen. nov. and Zemynaea gen. nov. using orthogonal and non-orthogonal genome-based approaches.</title>
        <authorList>
            <person name="Bowman J.P."/>
        </authorList>
    </citation>
    <scope>NUCLEOTIDE SEQUENCE [LARGE SCALE GENOMIC DNA]</scope>
    <source>
        <strain evidence="1 2">LMG 28164</strain>
    </source>
</reference>
<dbReference type="InterPro" id="IPR007488">
    <property type="entry name" value="DUF535"/>
</dbReference>